<evidence type="ECO:0000313" key="4">
    <source>
        <dbReference type="EMBL" id="WDR03642.1"/>
    </source>
</evidence>
<evidence type="ECO:0000256" key="2">
    <source>
        <dbReference type="ARBA" id="ARBA00022679"/>
    </source>
</evidence>
<dbReference type="RefSeq" id="WP_282220032.1">
    <property type="nucleotide sequence ID" value="NZ_CP118246.1"/>
</dbReference>
<dbReference type="GO" id="GO:0008168">
    <property type="term" value="F:methyltransferase activity"/>
    <property type="evidence" value="ECO:0007669"/>
    <property type="project" value="UniProtKB-KW"/>
</dbReference>
<dbReference type="PANTHER" id="PTHR30481:SF4">
    <property type="entry name" value="SITE-SPECIFIC DNA-METHYLTRANSFERASE (ADENINE-SPECIFIC)"/>
    <property type="match status" value="1"/>
</dbReference>
<protein>
    <submittedName>
        <fullName evidence="4">DNA adenine methylase</fullName>
    </submittedName>
</protein>
<keyword evidence="3" id="KW-0949">S-adenosyl-L-methionine</keyword>
<dbReference type="Proteomes" id="UP001220530">
    <property type="component" value="Chromosome"/>
</dbReference>
<keyword evidence="1 4" id="KW-0489">Methyltransferase</keyword>
<sequence>MKRNDVPRPVLRWHGGKWVLAPWIIEHFPPHRVYVEPFGGAASVLMRKARSYAEIYNDLDGDVVNLFRVLRSDRAGSLVEAVRMTPFSRTEFSEAYQKTDDDLERARRLIIRSFMGFGSNGHNKATGFRANSNRSGTTPAHDWVNYPESLVEVIKRLQGVTIEGKDARAVILQHDTPETLHYIDPPYVMATRSDADADYAVELTDDDHSSLLDCLHGLSGMVVLSGYPHPLYENSLTEWMRVERRALADGARERTEVLWINPECKRRLDAGRSQLSLLEYAE</sequence>
<reference evidence="4 5" key="1">
    <citation type="submission" date="2023-02" db="EMBL/GenBank/DDBJ databases">
        <title>Devosia algicola sp. nov., isolated from the phycosphere of marine algae.</title>
        <authorList>
            <person name="Kim J.M."/>
            <person name="Lee J.K."/>
            <person name="Choi B.J."/>
            <person name="Bayburt H."/>
            <person name="Jeon C.O."/>
        </authorList>
    </citation>
    <scope>NUCLEOTIDE SEQUENCE [LARGE SCALE GENOMIC DNA]</scope>
    <source>
        <strain evidence="4 5">G20-9</strain>
    </source>
</reference>
<dbReference type="PIRSF" id="PIRSF000398">
    <property type="entry name" value="M_m6A_EcoRV"/>
    <property type="match status" value="1"/>
</dbReference>
<evidence type="ECO:0000256" key="3">
    <source>
        <dbReference type="ARBA" id="ARBA00022691"/>
    </source>
</evidence>
<keyword evidence="5" id="KW-1185">Reference proteome</keyword>
<keyword evidence="2" id="KW-0808">Transferase</keyword>
<dbReference type="InterPro" id="IPR012327">
    <property type="entry name" value="MeTrfase_D12"/>
</dbReference>
<gene>
    <name evidence="4" type="ORF">PSQ19_06110</name>
</gene>
<evidence type="ECO:0000256" key="1">
    <source>
        <dbReference type="ARBA" id="ARBA00022603"/>
    </source>
</evidence>
<dbReference type="SUPFAM" id="SSF53335">
    <property type="entry name" value="S-adenosyl-L-methionine-dependent methyltransferases"/>
    <property type="match status" value="1"/>
</dbReference>
<proteinExistence type="predicted"/>
<accession>A0ABY7YR17</accession>
<dbReference type="Pfam" id="PF02086">
    <property type="entry name" value="MethyltransfD12"/>
    <property type="match status" value="1"/>
</dbReference>
<dbReference type="InterPro" id="IPR012263">
    <property type="entry name" value="M_m6A_EcoRV"/>
</dbReference>
<dbReference type="Gene3D" id="3.40.50.150">
    <property type="entry name" value="Vaccinia Virus protein VP39"/>
    <property type="match status" value="2"/>
</dbReference>
<dbReference type="EMBL" id="CP118246">
    <property type="protein sequence ID" value="WDR03642.1"/>
    <property type="molecule type" value="Genomic_DNA"/>
</dbReference>
<dbReference type="GO" id="GO:0032259">
    <property type="term" value="P:methylation"/>
    <property type="evidence" value="ECO:0007669"/>
    <property type="project" value="UniProtKB-KW"/>
</dbReference>
<name>A0ABY7YR17_9HYPH</name>
<organism evidence="4 5">
    <name type="scientific">Devosia algicola</name>
    <dbReference type="NCBI Taxonomy" id="3026418"/>
    <lineage>
        <taxon>Bacteria</taxon>
        <taxon>Pseudomonadati</taxon>
        <taxon>Pseudomonadota</taxon>
        <taxon>Alphaproteobacteria</taxon>
        <taxon>Hyphomicrobiales</taxon>
        <taxon>Devosiaceae</taxon>
        <taxon>Devosia</taxon>
    </lineage>
</organism>
<evidence type="ECO:0000313" key="5">
    <source>
        <dbReference type="Proteomes" id="UP001220530"/>
    </source>
</evidence>
<dbReference type="PANTHER" id="PTHR30481">
    <property type="entry name" value="DNA ADENINE METHYLASE"/>
    <property type="match status" value="1"/>
</dbReference>
<dbReference type="PRINTS" id="PR00505">
    <property type="entry name" value="D12N6MTFRASE"/>
</dbReference>
<dbReference type="InterPro" id="IPR029063">
    <property type="entry name" value="SAM-dependent_MTases_sf"/>
</dbReference>